<dbReference type="InParanoid" id="A0A165IQ06"/>
<gene>
    <name evidence="10" type="ORF">EXIGLDRAFT_709819</name>
</gene>
<proteinExistence type="predicted"/>
<evidence type="ECO:0000256" key="8">
    <source>
        <dbReference type="PROSITE-ProRule" id="PRU00524"/>
    </source>
</evidence>
<comment type="pathway">
    <text evidence="2">Cofactor biosynthesis; riboflavin biosynthesis; riboflavin from 2-hydroxy-3-oxobutyl phosphate and 5-amino-6-(D-ribitylamino)uracil: step 2/2.</text>
</comment>
<dbReference type="FunFam" id="2.40.30.20:FF:000004">
    <property type="entry name" value="Riboflavin synthase, alpha subunit"/>
    <property type="match status" value="1"/>
</dbReference>
<keyword evidence="6" id="KW-0808">Transferase</keyword>
<feature type="repeat" description="Lumazine-binding" evidence="8">
    <location>
        <begin position="104"/>
        <end position="208"/>
    </location>
</feature>
<dbReference type="FunFam" id="2.40.30.20:FF:000006">
    <property type="entry name" value="Riboflavin synthase, alpha subunit"/>
    <property type="match status" value="1"/>
</dbReference>
<dbReference type="AlphaFoldDB" id="A0A165IQ06"/>
<dbReference type="PANTHER" id="PTHR21098">
    <property type="entry name" value="RIBOFLAVIN SYNTHASE ALPHA CHAIN"/>
    <property type="match status" value="1"/>
</dbReference>
<dbReference type="InterPro" id="IPR017938">
    <property type="entry name" value="Riboflavin_synthase-like_b-brl"/>
</dbReference>
<keyword evidence="5" id="KW-0686">Riboflavin biosynthesis</keyword>
<dbReference type="SUPFAM" id="SSF63380">
    <property type="entry name" value="Riboflavin synthase domain-like"/>
    <property type="match status" value="2"/>
</dbReference>
<protein>
    <recommendedName>
        <fullName evidence="4">Riboflavin synthase</fullName>
        <ecNumber evidence="3">2.5.1.9</ecNumber>
    </recommendedName>
</protein>
<accession>A0A165IQ06</accession>
<reference evidence="10 11" key="1">
    <citation type="journal article" date="2016" name="Mol. Biol. Evol.">
        <title>Comparative Genomics of Early-Diverging Mushroom-Forming Fungi Provides Insights into the Origins of Lignocellulose Decay Capabilities.</title>
        <authorList>
            <person name="Nagy L.G."/>
            <person name="Riley R."/>
            <person name="Tritt A."/>
            <person name="Adam C."/>
            <person name="Daum C."/>
            <person name="Floudas D."/>
            <person name="Sun H."/>
            <person name="Yadav J.S."/>
            <person name="Pangilinan J."/>
            <person name="Larsson K.H."/>
            <person name="Matsuura K."/>
            <person name="Barry K."/>
            <person name="Labutti K."/>
            <person name="Kuo R."/>
            <person name="Ohm R.A."/>
            <person name="Bhattacharya S.S."/>
            <person name="Shirouzu T."/>
            <person name="Yoshinaga Y."/>
            <person name="Martin F.M."/>
            <person name="Grigoriev I.V."/>
            <person name="Hibbett D.S."/>
        </authorList>
    </citation>
    <scope>NUCLEOTIDE SEQUENCE [LARGE SCALE GENOMIC DNA]</scope>
    <source>
        <strain evidence="10 11">HHB12029</strain>
    </source>
</reference>
<dbReference type="Pfam" id="PF00677">
    <property type="entry name" value="Lum_binding"/>
    <property type="match status" value="2"/>
</dbReference>
<dbReference type="STRING" id="1314781.A0A165IQ06"/>
<evidence type="ECO:0000256" key="1">
    <source>
        <dbReference type="ARBA" id="ARBA00002803"/>
    </source>
</evidence>
<dbReference type="EC" id="2.5.1.9" evidence="3"/>
<dbReference type="CDD" id="cd00402">
    <property type="entry name" value="Riboflavin_synthase_like"/>
    <property type="match status" value="1"/>
</dbReference>
<evidence type="ECO:0000256" key="6">
    <source>
        <dbReference type="ARBA" id="ARBA00022679"/>
    </source>
</evidence>
<dbReference type="GO" id="GO:0004746">
    <property type="term" value="F:riboflavin synthase activity"/>
    <property type="evidence" value="ECO:0007669"/>
    <property type="project" value="UniProtKB-EC"/>
</dbReference>
<name>A0A165IQ06_EXIGL</name>
<feature type="domain" description="Lumazine-binding" evidence="9">
    <location>
        <begin position="1"/>
        <end position="103"/>
    </location>
</feature>
<dbReference type="FunCoup" id="A0A165IQ06">
    <property type="interactions" value="129"/>
</dbReference>
<dbReference type="Gene3D" id="2.40.30.20">
    <property type="match status" value="2"/>
</dbReference>
<dbReference type="GO" id="GO:0009231">
    <property type="term" value="P:riboflavin biosynthetic process"/>
    <property type="evidence" value="ECO:0007669"/>
    <property type="project" value="UniProtKB-KW"/>
</dbReference>
<dbReference type="InterPro" id="IPR026017">
    <property type="entry name" value="Lumazine-bd_dom"/>
</dbReference>
<evidence type="ECO:0000256" key="7">
    <source>
        <dbReference type="ARBA" id="ARBA00022737"/>
    </source>
</evidence>
<dbReference type="NCBIfam" id="NF006767">
    <property type="entry name" value="PRK09289.1"/>
    <property type="match status" value="1"/>
</dbReference>
<evidence type="ECO:0000256" key="3">
    <source>
        <dbReference type="ARBA" id="ARBA00012827"/>
    </source>
</evidence>
<evidence type="ECO:0000256" key="2">
    <source>
        <dbReference type="ARBA" id="ARBA00004887"/>
    </source>
</evidence>
<evidence type="ECO:0000256" key="5">
    <source>
        <dbReference type="ARBA" id="ARBA00022619"/>
    </source>
</evidence>
<dbReference type="OrthoDB" id="10258924at2759"/>
<evidence type="ECO:0000256" key="4">
    <source>
        <dbReference type="ARBA" id="ARBA00013950"/>
    </source>
</evidence>
<dbReference type="Proteomes" id="UP000077266">
    <property type="component" value="Unassembled WGS sequence"/>
</dbReference>
<dbReference type="EMBL" id="KV425985">
    <property type="protein sequence ID" value="KZV93710.1"/>
    <property type="molecule type" value="Genomic_DNA"/>
</dbReference>
<sequence length="243" mass="25526">MFTGIVEHLGVVSSILELDMTESGGGGWSLTISESAPILGDCHIGDSISVNGCCLTVTEFDDHSFKVGLAPETLSRTNLGELKVGDNVDLERAVNGHVRFGGHFVQGHVDETATIVSRTIDGNSLRLLFQLPEPTLERPSLLPYLIPKGFVAIDGASLTLTSVDDAQRTLGVMLVAHTQSKIVLAAKPLGARVNIEVDMVGKYVEKAVQASLGGVDAGSGIGISALIERAVENILEKKGLGGK</sequence>
<feature type="repeat" description="Lumazine-binding" evidence="8">
    <location>
        <begin position="1"/>
        <end position="103"/>
    </location>
</feature>
<dbReference type="NCBIfam" id="TIGR00187">
    <property type="entry name" value="ribE"/>
    <property type="match status" value="1"/>
</dbReference>
<comment type="function">
    <text evidence="1">Catalyzes the dismutation of two molecules of 6,7-dimethyl-8-ribityllumazine, resulting in the formation of riboflavin and 5-amino-6-(D-ribitylamino)uracil.</text>
</comment>
<dbReference type="InterPro" id="IPR023366">
    <property type="entry name" value="ATP_synth_asu-like_sf"/>
</dbReference>
<keyword evidence="7" id="KW-0677">Repeat</keyword>
<dbReference type="InterPro" id="IPR001783">
    <property type="entry name" value="Lumazine-bd"/>
</dbReference>
<evidence type="ECO:0000259" key="9">
    <source>
        <dbReference type="PROSITE" id="PS51177"/>
    </source>
</evidence>
<dbReference type="PIRSF" id="PIRSF000498">
    <property type="entry name" value="Riboflavin_syn_A"/>
    <property type="match status" value="1"/>
</dbReference>
<feature type="domain" description="Lumazine-binding" evidence="9">
    <location>
        <begin position="104"/>
        <end position="208"/>
    </location>
</feature>
<dbReference type="PANTHER" id="PTHR21098:SF0">
    <property type="entry name" value="RIBOFLAVIN SYNTHASE"/>
    <property type="match status" value="1"/>
</dbReference>
<organism evidence="10 11">
    <name type="scientific">Exidia glandulosa HHB12029</name>
    <dbReference type="NCBI Taxonomy" id="1314781"/>
    <lineage>
        <taxon>Eukaryota</taxon>
        <taxon>Fungi</taxon>
        <taxon>Dikarya</taxon>
        <taxon>Basidiomycota</taxon>
        <taxon>Agaricomycotina</taxon>
        <taxon>Agaricomycetes</taxon>
        <taxon>Auriculariales</taxon>
        <taxon>Exidiaceae</taxon>
        <taxon>Exidia</taxon>
    </lineage>
</organism>
<keyword evidence="11" id="KW-1185">Reference proteome</keyword>
<evidence type="ECO:0000313" key="11">
    <source>
        <dbReference type="Proteomes" id="UP000077266"/>
    </source>
</evidence>
<dbReference type="PROSITE" id="PS51177">
    <property type="entry name" value="LUMAZINE_BIND"/>
    <property type="match status" value="2"/>
</dbReference>
<evidence type="ECO:0000313" key="10">
    <source>
        <dbReference type="EMBL" id="KZV93710.1"/>
    </source>
</evidence>